<gene>
    <name evidence="1" type="ORF">S06H3_27135</name>
</gene>
<comment type="caution">
    <text evidence="1">The sequence shown here is derived from an EMBL/GenBank/DDBJ whole genome shotgun (WGS) entry which is preliminary data.</text>
</comment>
<sequence length="49" mass="5464">LLTGGLLSSPLSFSPITYSIIPRNSVKPPTLKIKKSKYRAKINEEENFS</sequence>
<proteinExistence type="predicted"/>
<evidence type="ECO:0000313" key="1">
    <source>
        <dbReference type="EMBL" id="GAI32364.1"/>
    </source>
</evidence>
<organism evidence="1">
    <name type="scientific">marine sediment metagenome</name>
    <dbReference type="NCBI Taxonomy" id="412755"/>
    <lineage>
        <taxon>unclassified sequences</taxon>
        <taxon>metagenomes</taxon>
        <taxon>ecological metagenomes</taxon>
    </lineage>
</organism>
<protein>
    <submittedName>
        <fullName evidence="1">Uncharacterized protein</fullName>
    </submittedName>
</protein>
<accession>X1PNA4</accession>
<dbReference type="EMBL" id="BARV01015724">
    <property type="protein sequence ID" value="GAI32364.1"/>
    <property type="molecule type" value="Genomic_DNA"/>
</dbReference>
<dbReference type="AlphaFoldDB" id="X1PNA4"/>
<name>X1PNA4_9ZZZZ</name>
<reference evidence="1" key="1">
    <citation type="journal article" date="2014" name="Front. Microbiol.">
        <title>High frequency of phylogenetically diverse reductive dehalogenase-homologous genes in deep subseafloor sedimentary metagenomes.</title>
        <authorList>
            <person name="Kawai M."/>
            <person name="Futagami T."/>
            <person name="Toyoda A."/>
            <person name="Takaki Y."/>
            <person name="Nishi S."/>
            <person name="Hori S."/>
            <person name="Arai W."/>
            <person name="Tsubouchi T."/>
            <person name="Morono Y."/>
            <person name="Uchiyama I."/>
            <person name="Ito T."/>
            <person name="Fujiyama A."/>
            <person name="Inagaki F."/>
            <person name="Takami H."/>
        </authorList>
    </citation>
    <scope>NUCLEOTIDE SEQUENCE</scope>
    <source>
        <strain evidence="1">Expedition CK06-06</strain>
    </source>
</reference>
<feature type="non-terminal residue" evidence="1">
    <location>
        <position position="1"/>
    </location>
</feature>